<evidence type="ECO:0000313" key="1">
    <source>
        <dbReference type="EMBL" id="GAB1300365.1"/>
    </source>
</evidence>
<gene>
    <name evidence="1" type="ORF">APTSU1_001560300</name>
</gene>
<sequence>MSGLSHLESEGCRNLLGMLDNDEIMALCDTVTNRLVQPVDRQDAIRAILVYSQNVEELLRRKKVHREVIFKYLATQGVVVPPTTEKHSLIQYAKCYWEEKSPQLKETAEPVTKTEDIQLFEQ</sequence>
<accession>A0ABQ0FM86</accession>
<protein>
    <submittedName>
        <fullName evidence="1">Uncharacterized protein C3orf38 homolog</fullName>
    </submittedName>
</protein>
<dbReference type="PANTHER" id="PTHR21084">
    <property type="entry name" value="DENSE INCISORS"/>
    <property type="match status" value="1"/>
</dbReference>
<comment type="caution">
    <text evidence="1">The sequence shown here is derived from an EMBL/GenBank/DDBJ whole genome shotgun (WGS) entry which is preliminary data.</text>
</comment>
<dbReference type="EMBL" id="BAAFST010000016">
    <property type="protein sequence ID" value="GAB1300365.1"/>
    <property type="molecule type" value="Genomic_DNA"/>
</dbReference>
<dbReference type="PANTHER" id="PTHR21084:SF1">
    <property type="entry name" value="DENSE INCISORS"/>
    <property type="match status" value="1"/>
</dbReference>
<evidence type="ECO:0000313" key="2">
    <source>
        <dbReference type="Proteomes" id="UP001623349"/>
    </source>
</evidence>
<name>A0ABQ0FM86_APOSI</name>
<dbReference type="Proteomes" id="UP001623349">
    <property type="component" value="Unassembled WGS sequence"/>
</dbReference>
<keyword evidence="2" id="KW-1185">Reference proteome</keyword>
<dbReference type="Pfam" id="PF15008">
    <property type="entry name" value="DUF4518"/>
    <property type="match status" value="1"/>
</dbReference>
<proteinExistence type="predicted"/>
<dbReference type="InterPro" id="IPR026698">
    <property type="entry name" value="UPF_C3orf38"/>
</dbReference>
<organism evidence="1 2">
    <name type="scientific">Apodemus speciosus</name>
    <name type="common">Large Japanese field mouse</name>
    <dbReference type="NCBI Taxonomy" id="105296"/>
    <lineage>
        <taxon>Eukaryota</taxon>
        <taxon>Metazoa</taxon>
        <taxon>Chordata</taxon>
        <taxon>Craniata</taxon>
        <taxon>Vertebrata</taxon>
        <taxon>Euteleostomi</taxon>
        <taxon>Mammalia</taxon>
        <taxon>Eutheria</taxon>
        <taxon>Euarchontoglires</taxon>
        <taxon>Glires</taxon>
        <taxon>Rodentia</taxon>
        <taxon>Myomorpha</taxon>
        <taxon>Muroidea</taxon>
        <taxon>Muridae</taxon>
        <taxon>Murinae</taxon>
        <taxon>Apodemus</taxon>
    </lineage>
</organism>
<reference evidence="1 2" key="1">
    <citation type="submission" date="2024-08" db="EMBL/GenBank/DDBJ databases">
        <title>The draft genome of Apodemus speciosus.</title>
        <authorList>
            <person name="Nabeshima K."/>
            <person name="Suzuki S."/>
            <person name="Onuma M."/>
        </authorList>
    </citation>
    <scope>NUCLEOTIDE SEQUENCE [LARGE SCALE GENOMIC DNA]</scope>
    <source>
        <strain evidence="1">IB14-021</strain>
    </source>
</reference>